<feature type="compositionally biased region" description="Acidic residues" evidence="1">
    <location>
        <begin position="260"/>
        <end position="273"/>
    </location>
</feature>
<name>A0A1L7WR99_9HELO</name>
<evidence type="ECO:0000256" key="1">
    <source>
        <dbReference type="SAM" id="MobiDB-lite"/>
    </source>
</evidence>
<dbReference type="EMBL" id="FJOG01000006">
    <property type="protein sequence ID" value="CZR55307.1"/>
    <property type="molecule type" value="Genomic_DNA"/>
</dbReference>
<feature type="compositionally biased region" description="Basic and acidic residues" evidence="1">
    <location>
        <begin position="138"/>
        <end position="153"/>
    </location>
</feature>
<dbReference type="PANTHER" id="PTHR38422:SF1">
    <property type="entry name" value="SOMETHING ABOUT SILENCING PROTEIN 4"/>
    <property type="match status" value="1"/>
</dbReference>
<feature type="compositionally biased region" description="Basic and acidic residues" evidence="1">
    <location>
        <begin position="224"/>
        <end position="238"/>
    </location>
</feature>
<organism evidence="3 4">
    <name type="scientific">Phialocephala subalpina</name>
    <dbReference type="NCBI Taxonomy" id="576137"/>
    <lineage>
        <taxon>Eukaryota</taxon>
        <taxon>Fungi</taxon>
        <taxon>Dikarya</taxon>
        <taxon>Ascomycota</taxon>
        <taxon>Pezizomycotina</taxon>
        <taxon>Leotiomycetes</taxon>
        <taxon>Helotiales</taxon>
        <taxon>Mollisiaceae</taxon>
        <taxon>Phialocephala</taxon>
        <taxon>Phialocephala fortinii species complex</taxon>
    </lineage>
</organism>
<protein>
    <recommendedName>
        <fullName evidence="2">Something about silencing protein 4 domain-containing protein</fullName>
    </recommendedName>
</protein>
<dbReference type="GO" id="GO:0004402">
    <property type="term" value="F:histone acetyltransferase activity"/>
    <property type="evidence" value="ECO:0007669"/>
    <property type="project" value="TreeGrafter"/>
</dbReference>
<sequence length="523" mass="59370">MASPFTRSSRRSEGLSTRSSTRNNVVITNPQGNHNSPANIGRKKRPRDESTAGHEEEHSIVKKKARIAIEIASRSKAQPKTRSLVIKENAVAKPAVAEKYSASQSPPPKSKHAAETATQTQPAPPTPPPEPVRKHTTNHHEKVVNGIKHELDRLQPSAADLKDEKRKLRSQEGTRFKSELSAYFPEYDEIIGNEPKEEHVLNHDTPLYFRPPKASLRKAASPPKSKDVTDGTCLKDDPESAFTDLHNSHRIDSSFLSRDYEEEPDDPLSDEYFETIHRKPERQERSIRNTDKGRAQHEKDQVIRLLEGLQSHDWLKLMGVSGITESKKRDYEPARAHFVRGCEAIIEKFRLWRDEEKRRKQEKEAAMAEAAEDDEEEVEEEVEEEEAEEEEEIVEEEEGNVSDGDPPDYSDVDASAARQLHEEAIARSTPALKNGRGRPKAAAPIPQPVQEVEKPFTSFFSKPYLREAALGKHRRSGRSVAAWGHPVPEVGVQDFDLPEEYRDEETLKIHARRKRRDRRVSKG</sequence>
<feature type="compositionally biased region" description="Polar residues" evidence="1">
    <location>
        <begin position="14"/>
        <end position="38"/>
    </location>
</feature>
<dbReference type="InterPro" id="IPR029184">
    <property type="entry name" value="Sas4_dom"/>
</dbReference>
<proteinExistence type="predicted"/>
<dbReference type="GO" id="GO:0033255">
    <property type="term" value="C:SAS acetyltransferase complex"/>
    <property type="evidence" value="ECO:0007669"/>
    <property type="project" value="InterPro"/>
</dbReference>
<feature type="region of interest" description="Disordered" evidence="1">
    <location>
        <begin position="425"/>
        <end position="449"/>
    </location>
</feature>
<gene>
    <name evidence="3" type="ORF">PAC_05194</name>
</gene>
<feature type="domain" description="Something about silencing protein 4" evidence="2">
    <location>
        <begin position="266"/>
        <end position="361"/>
    </location>
</feature>
<dbReference type="PANTHER" id="PTHR38422">
    <property type="entry name" value="SOMETHING ABOUT SILENCING PROTEIN 4"/>
    <property type="match status" value="1"/>
</dbReference>
<dbReference type="Proteomes" id="UP000184330">
    <property type="component" value="Unassembled WGS sequence"/>
</dbReference>
<dbReference type="AlphaFoldDB" id="A0A1L7WR99"/>
<evidence type="ECO:0000313" key="3">
    <source>
        <dbReference type="EMBL" id="CZR55307.1"/>
    </source>
</evidence>
<keyword evidence="4" id="KW-1185">Reference proteome</keyword>
<evidence type="ECO:0000313" key="4">
    <source>
        <dbReference type="Proteomes" id="UP000184330"/>
    </source>
</evidence>
<reference evidence="3 4" key="1">
    <citation type="submission" date="2016-03" db="EMBL/GenBank/DDBJ databases">
        <authorList>
            <person name="Ploux O."/>
        </authorList>
    </citation>
    <scope>NUCLEOTIDE SEQUENCE [LARGE SCALE GENOMIC DNA]</scope>
    <source>
        <strain evidence="3 4">UAMH 11012</strain>
    </source>
</reference>
<dbReference type="STRING" id="576137.A0A1L7WR99"/>
<dbReference type="OrthoDB" id="1938992at2759"/>
<feature type="region of interest" description="Disordered" evidence="1">
    <location>
        <begin position="357"/>
        <end position="412"/>
    </location>
</feature>
<feature type="compositionally biased region" description="Basic and acidic residues" evidence="1">
    <location>
        <begin position="160"/>
        <end position="174"/>
    </location>
</feature>
<feature type="region of interest" description="Disordered" evidence="1">
    <location>
        <begin position="90"/>
        <end position="174"/>
    </location>
</feature>
<evidence type="ECO:0000259" key="2">
    <source>
        <dbReference type="Pfam" id="PF15460"/>
    </source>
</evidence>
<dbReference type="Pfam" id="PF15460">
    <property type="entry name" value="SAS4"/>
    <property type="match status" value="1"/>
</dbReference>
<feature type="compositionally biased region" description="Basic and acidic residues" evidence="1">
    <location>
        <begin position="46"/>
        <end position="60"/>
    </location>
</feature>
<feature type="compositionally biased region" description="Acidic residues" evidence="1">
    <location>
        <begin position="370"/>
        <end position="411"/>
    </location>
</feature>
<feature type="region of interest" description="Disordered" evidence="1">
    <location>
        <begin position="1"/>
        <end position="64"/>
    </location>
</feature>
<feature type="region of interest" description="Disordered" evidence="1">
    <location>
        <begin position="206"/>
        <end position="299"/>
    </location>
</feature>
<dbReference type="InterPro" id="IPR038988">
    <property type="entry name" value="Sas4"/>
</dbReference>
<accession>A0A1L7WR99</accession>
<feature type="compositionally biased region" description="Basic and acidic residues" evidence="1">
    <location>
        <begin position="274"/>
        <end position="299"/>
    </location>
</feature>
<feature type="compositionally biased region" description="Basic and acidic residues" evidence="1">
    <location>
        <begin position="357"/>
        <end position="366"/>
    </location>
</feature>